<reference evidence="2 3" key="1">
    <citation type="submission" date="2021-04" db="EMBL/GenBank/DDBJ databases">
        <authorList>
            <person name="Rodrigo-Torres L."/>
            <person name="Arahal R. D."/>
            <person name="Lucena T."/>
        </authorList>
    </citation>
    <scope>NUCLEOTIDE SEQUENCE [LARGE SCALE GENOMIC DNA]</scope>
    <source>
        <strain evidence="2 3">CECT 30171</strain>
    </source>
</reference>
<organism evidence="2 3">
    <name type="scientific">Novilysobacter luteus</name>
    <dbReference type="NCBI Taxonomy" id="2822368"/>
    <lineage>
        <taxon>Bacteria</taxon>
        <taxon>Pseudomonadati</taxon>
        <taxon>Pseudomonadota</taxon>
        <taxon>Gammaproteobacteria</taxon>
        <taxon>Lysobacterales</taxon>
        <taxon>Lysobacteraceae</taxon>
        <taxon>Novilysobacter</taxon>
    </lineage>
</organism>
<evidence type="ECO:0000313" key="3">
    <source>
        <dbReference type="Proteomes" id="UP000680116"/>
    </source>
</evidence>
<evidence type="ECO:0000313" key="2">
    <source>
        <dbReference type="EMBL" id="CAG4970348.1"/>
    </source>
</evidence>
<evidence type="ECO:0008006" key="4">
    <source>
        <dbReference type="Google" id="ProtNLM"/>
    </source>
</evidence>
<evidence type="ECO:0000256" key="1">
    <source>
        <dbReference type="SAM" id="SignalP"/>
    </source>
</evidence>
<feature type="chain" id="PRO_5045075029" description="DUF4124 domain-containing protein" evidence="1">
    <location>
        <begin position="28"/>
        <end position="218"/>
    </location>
</feature>
<protein>
    <recommendedName>
        <fullName evidence="4">DUF4124 domain-containing protein</fullName>
    </recommendedName>
</protein>
<dbReference type="RefSeq" id="WP_215219684.1">
    <property type="nucleotide sequence ID" value="NZ_OU015430.1"/>
</dbReference>
<name>A0ABM8UDK2_9GAMM</name>
<feature type="signal peptide" evidence="1">
    <location>
        <begin position="1"/>
        <end position="27"/>
    </location>
</feature>
<keyword evidence="1" id="KW-0732">Signal</keyword>
<dbReference type="Proteomes" id="UP000680116">
    <property type="component" value="Chromosome"/>
</dbReference>
<keyword evidence="3" id="KW-1185">Reference proteome</keyword>
<accession>A0ABM8UDK2</accession>
<proteinExistence type="predicted"/>
<sequence>MTRIFLSLLLATLLAPPALLTASPASAQTRACVQPDGTPVYTDRACASVGAVERPASSTLPGNRRVYRGGCARNLQDLMFEMSTAIDARDANRLANVYHWAGMSGRNGYSTMDRLDEVVRRPLVDIVPVLPARAESWSGVQLAHAAIPSADGRTSTAPPAIDTAAAEVATLPPDPLDYHAPPARPVALRLVQTLEDGTTPAETVFQLHEHFGCLWIRG</sequence>
<dbReference type="EMBL" id="OU015430">
    <property type="protein sequence ID" value="CAG4970348.1"/>
    <property type="molecule type" value="Genomic_DNA"/>
</dbReference>
<gene>
    <name evidence="2" type="ORF">LYB30171_00717</name>
</gene>